<dbReference type="AlphaFoldDB" id="A0A8S3ZWH8"/>
<comment type="caution">
    <text evidence="1">The sequence shown here is derived from an EMBL/GenBank/DDBJ whole genome shotgun (WGS) entry which is preliminary data.</text>
</comment>
<dbReference type="EMBL" id="CAJHNH020006667">
    <property type="protein sequence ID" value="CAG5133983.1"/>
    <property type="molecule type" value="Genomic_DNA"/>
</dbReference>
<sequence>MSKETTLKFEQPAQPSKLFQTYLKNLKAYESQLDKNEDQKMLDQKWLRDEWLEQSAIKLKARAMKNEQKQLVHEMKMVAKANLLVRRRALALRLETDRQMYEKELASLGKAFHKERL</sequence>
<dbReference type="Pfam" id="PF15104">
    <property type="entry name" value="CFAP141"/>
    <property type="match status" value="1"/>
</dbReference>
<evidence type="ECO:0000313" key="2">
    <source>
        <dbReference type="Proteomes" id="UP000678393"/>
    </source>
</evidence>
<protein>
    <submittedName>
        <fullName evidence="1">Uncharacterized protein</fullName>
    </submittedName>
</protein>
<proteinExistence type="predicted"/>
<dbReference type="InterPro" id="IPR029375">
    <property type="entry name" value="CFAP141"/>
</dbReference>
<name>A0A8S3ZWH8_9EUPU</name>
<keyword evidence="2" id="KW-1185">Reference proteome</keyword>
<accession>A0A8S3ZWH8</accession>
<organism evidence="1 2">
    <name type="scientific">Candidula unifasciata</name>
    <dbReference type="NCBI Taxonomy" id="100452"/>
    <lineage>
        <taxon>Eukaryota</taxon>
        <taxon>Metazoa</taxon>
        <taxon>Spiralia</taxon>
        <taxon>Lophotrochozoa</taxon>
        <taxon>Mollusca</taxon>
        <taxon>Gastropoda</taxon>
        <taxon>Heterobranchia</taxon>
        <taxon>Euthyneura</taxon>
        <taxon>Panpulmonata</taxon>
        <taxon>Eupulmonata</taxon>
        <taxon>Stylommatophora</taxon>
        <taxon>Helicina</taxon>
        <taxon>Helicoidea</taxon>
        <taxon>Geomitridae</taxon>
        <taxon>Candidula</taxon>
    </lineage>
</organism>
<dbReference type="Proteomes" id="UP000678393">
    <property type="component" value="Unassembled WGS sequence"/>
</dbReference>
<reference evidence="1" key="1">
    <citation type="submission" date="2021-04" db="EMBL/GenBank/DDBJ databases">
        <authorList>
            <consortium name="Molecular Ecology Group"/>
        </authorList>
    </citation>
    <scope>NUCLEOTIDE SEQUENCE</scope>
</reference>
<dbReference type="OrthoDB" id="10005173at2759"/>
<evidence type="ECO:0000313" key="1">
    <source>
        <dbReference type="EMBL" id="CAG5133983.1"/>
    </source>
</evidence>
<gene>
    <name evidence="1" type="ORF">CUNI_LOCUS19541</name>
</gene>